<dbReference type="GO" id="GO:0017004">
    <property type="term" value="P:cytochrome complex assembly"/>
    <property type="evidence" value="ECO:0007669"/>
    <property type="project" value="UniProtKB-KW"/>
</dbReference>
<evidence type="ECO:0000256" key="12">
    <source>
        <dbReference type="RuleBase" id="RU363101"/>
    </source>
</evidence>
<dbReference type="EMBL" id="WESC01000002">
    <property type="protein sequence ID" value="KAB7742240.1"/>
    <property type="molecule type" value="Genomic_DNA"/>
</dbReference>
<dbReference type="InterPro" id="IPR007078">
    <property type="entry name" value="Haem_export_protD_CcmD"/>
</dbReference>
<evidence type="ECO:0000256" key="2">
    <source>
        <dbReference type="ARBA" id="ARBA00004377"/>
    </source>
</evidence>
<sequence>MAAFFDMGGYAAFIWPAYGLAAIVMIGLALQSVADFRTQRKLARELEAGKAARPRAPARNANPEV</sequence>
<keyword evidence="6 12" id="KW-1003">Cell membrane</keyword>
<gene>
    <name evidence="13" type="primary">ccmD</name>
    <name evidence="13" type="ORF">F2P47_02940</name>
</gene>
<accession>A0A6N6VL43</accession>
<organism evidence="13 14">
    <name type="scientific">Parvibaculum sedimenti</name>
    <dbReference type="NCBI Taxonomy" id="2608632"/>
    <lineage>
        <taxon>Bacteria</taxon>
        <taxon>Pseudomonadati</taxon>
        <taxon>Pseudomonadota</taxon>
        <taxon>Alphaproteobacteria</taxon>
        <taxon>Hyphomicrobiales</taxon>
        <taxon>Parvibaculaceae</taxon>
        <taxon>Parvibaculum</taxon>
    </lineage>
</organism>
<keyword evidence="10 12" id="KW-1133">Transmembrane helix</keyword>
<feature type="transmembrane region" description="Helical" evidence="12">
    <location>
        <begin position="12"/>
        <end position="34"/>
    </location>
</feature>
<name>A0A6N6VL43_9HYPH</name>
<keyword evidence="14" id="KW-1185">Reference proteome</keyword>
<dbReference type="NCBIfam" id="TIGR03141">
    <property type="entry name" value="cytochro_ccmD"/>
    <property type="match status" value="1"/>
</dbReference>
<keyword evidence="9 12" id="KW-0201">Cytochrome c-type biogenesis</keyword>
<evidence type="ECO:0000256" key="1">
    <source>
        <dbReference type="ARBA" id="ARBA00002442"/>
    </source>
</evidence>
<keyword evidence="8 12" id="KW-0812">Transmembrane</keyword>
<protein>
    <recommendedName>
        <fullName evidence="4 12">Heme exporter protein D</fullName>
    </recommendedName>
</protein>
<evidence type="ECO:0000256" key="6">
    <source>
        <dbReference type="ARBA" id="ARBA00022475"/>
    </source>
</evidence>
<evidence type="ECO:0000256" key="10">
    <source>
        <dbReference type="ARBA" id="ARBA00022989"/>
    </source>
</evidence>
<keyword evidence="7 12" id="KW-0997">Cell inner membrane</keyword>
<evidence type="ECO:0000256" key="4">
    <source>
        <dbReference type="ARBA" id="ARBA00016461"/>
    </source>
</evidence>
<dbReference type="GO" id="GO:0005886">
    <property type="term" value="C:plasma membrane"/>
    <property type="evidence" value="ECO:0007669"/>
    <property type="project" value="UniProtKB-SubCell"/>
</dbReference>
<dbReference type="Pfam" id="PF04995">
    <property type="entry name" value="CcmD"/>
    <property type="match status" value="1"/>
</dbReference>
<comment type="function">
    <text evidence="1 12">Required for the export of heme to the periplasm for the biogenesis of c-type cytochromes.</text>
</comment>
<reference evidence="13 14" key="1">
    <citation type="submission" date="2019-09" db="EMBL/GenBank/DDBJ databases">
        <title>Parvibaculum sedimenti sp. nov., isolated from sediment.</title>
        <authorList>
            <person name="Wang Y."/>
        </authorList>
    </citation>
    <scope>NUCLEOTIDE SEQUENCE [LARGE SCALE GENOMIC DNA]</scope>
    <source>
        <strain evidence="13 14">HXT-9</strain>
    </source>
</reference>
<evidence type="ECO:0000313" key="13">
    <source>
        <dbReference type="EMBL" id="KAB7742240.1"/>
    </source>
</evidence>
<keyword evidence="5 12" id="KW-0813">Transport</keyword>
<evidence type="ECO:0000256" key="9">
    <source>
        <dbReference type="ARBA" id="ARBA00022748"/>
    </source>
</evidence>
<evidence type="ECO:0000256" key="5">
    <source>
        <dbReference type="ARBA" id="ARBA00022448"/>
    </source>
</evidence>
<proteinExistence type="inferred from homology"/>
<dbReference type="GO" id="GO:0015886">
    <property type="term" value="P:heme transport"/>
    <property type="evidence" value="ECO:0007669"/>
    <property type="project" value="InterPro"/>
</dbReference>
<evidence type="ECO:0000256" key="8">
    <source>
        <dbReference type="ARBA" id="ARBA00022692"/>
    </source>
</evidence>
<evidence type="ECO:0000313" key="14">
    <source>
        <dbReference type="Proteomes" id="UP000468901"/>
    </source>
</evidence>
<dbReference type="AlphaFoldDB" id="A0A6N6VL43"/>
<dbReference type="RefSeq" id="WP_152214662.1">
    <property type="nucleotide sequence ID" value="NZ_JBAQYD010000285.1"/>
</dbReference>
<evidence type="ECO:0000256" key="11">
    <source>
        <dbReference type="ARBA" id="ARBA00023136"/>
    </source>
</evidence>
<evidence type="ECO:0000256" key="3">
    <source>
        <dbReference type="ARBA" id="ARBA00008741"/>
    </source>
</evidence>
<comment type="caution">
    <text evidence="13">The sequence shown here is derived from an EMBL/GenBank/DDBJ whole genome shotgun (WGS) entry which is preliminary data.</text>
</comment>
<evidence type="ECO:0000256" key="7">
    <source>
        <dbReference type="ARBA" id="ARBA00022519"/>
    </source>
</evidence>
<comment type="subcellular location">
    <subcellularLocation>
        <location evidence="2 12">Cell inner membrane</location>
        <topology evidence="2 12">Single-pass membrane protein</topology>
    </subcellularLocation>
</comment>
<comment type="similarity">
    <text evidence="3 12">Belongs to the CcmD/CycX/HelD family.</text>
</comment>
<keyword evidence="11 12" id="KW-0472">Membrane</keyword>
<dbReference type="Proteomes" id="UP000468901">
    <property type="component" value="Unassembled WGS sequence"/>
</dbReference>